<dbReference type="OrthoDB" id="6247559at2759"/>
<accession>A0A183BES2</accession>
<evidence type="ECO:0000313" key="3">
    <source>
        <dbReference type="WBParaSite" id="ECPE_0001775201-mRNA-1"/>
    </source>
</evidence>
<reference evidence="3" key="1">
    <citation type="submission" date="2016-06" db="UniProtKB">
        <authorList>
            <consortium name="WormBaseParasite"/>
        </authorList>
    </citation>
    <scope>IDENTIFICATION</scope>
</reference>
<name>A0A183BES2_9TREM</name>
<dbReference type="Proteomes" id="UP000272942">
    <property type="component" value="Unassembled WGS sequence"/>
</dbReference>
<evidence type="ECO:0000313" key="2">
    <source>
        <dbReference type="Proteomes" id="UP000272942"/>
    </source>
</evidence>
<organism evidence="3">
    <name type="scientific">Echinostoma caproni</name>
    <dbReference type="NCBI Taxonomy" id="27848"/>
    <lineage>
        <taxon>Eukaryota</taxon>
        <taxon>Metazoa</taxon>
        <taxon>Spiralia</taxon>
        <taxon>Lophotrochozoa</taxon>
        <taxon>Platyhelminthes</taxon>
        <taxon>Trematoda</taxon>
        <taxon>Digenea</taxon>
        <taxon>Plagiorchiida</taxon>
        <taxon>Echinostomata</taxon>
        <taxon>Echinostomatoidea</taxon>
        <taxon>Echinostomatidae</taxon>
        <taxon>Echinostoma</taxon>
    </lineage>
</organism>
<evidence type="ECO:0000313" key="1">
    <source>
        <dbReference type="EMBL" id="VDP95015.1"/>
    </source>
</evidence>
<dbReference type="WBParaSite" id="ECPE_0001775201-mRNA-1">
    <property type="protein sequence ID" value="ECPE_0001775201-mRNA-1"/>
    <property type="gene ID" value="ECPE_0001775201"/>
</dbReference>
<dbReference type="EMBL" id="UZAN01070951">
    <property type="protein sequence ID" value="VDP95015.1"/>
    <property type="molecule type" value="Genomic_DNA"/>
</dbReference>
<keyword evidence="2" id="KW-1185">Reference proteome</keyword>
<dbReference type="AlphaFoldDB" id="A0A183BES2"/>
<sequence length="140" mass="16222">MTRYKWTLTRVHIRTQVAEILPTSVTEAFIVPEKTEWATTKDALIEGFDAPADRQEALRSFRMAQLGIGVGSLWHAIDLRTLLDRALPTLNEAAHSELLLERFVERPEISKRATWHTHMESWKSVWRQLYLNVAGVLKER</sequence>
<reference evidence="1 2" key="2">
    <citation type="submission" date="2018-11" db="EMBL/GenBank/DDBJ databases">
        <authorList>
            <consortium name="Pathogen Informatics"/>
        </authorList>
    </citation>
    <scope>NUCLEOTIDE SEQUENCE [LARGE SCALE GENOMIC DNA]</scope>
    <source>
        <strain evidence="1 2">Egypt</strain>
    </source>
</reference>
<gene>
    <name evidence="1" type="ORF">ECPE_LOCUS17707</name>
</gene>
<proteinExistence type="predicted"/>
<protein>
    <submittedName>
        <fullName evidence="3">Transposase</fullName>
    </submittedName>
</protein>